<sequence length="99" mass="10798">MVLQKSGLSIHKQGLSDEFMKNFESDYSDLFYLNSSWGLKLCIGFTAGAQMVLKICFSLATPGNLHKAFGGDNEVRPLVSGETLLEEELVPAFEHAATG</sequence>
<evidence type="ECO:0000313" key="1">
    <source>
        <dbReference type="EMBL" id="KAG9453671.1"/>
    </source>
</evidence>
<gene>
    <name evidence="1" type="ORF">H6P81_006575</name>
</gene>
<dbReference type="Proteomes" id="UP000825729">
    <property type="component" value="Unassembled WGS sequence"/>
</dbReference>
<keyword evidence="2" id="KW-1185">Reference proteome</keyword>
<dbReference type="EMBL" id="JAINDJ010000003">
    <property type="protein sequence ID" value="KAG9453671.1"/>
    <property type="molecule type" value="Genomic_DNA"/>
</dbReference>
<name>A0AAV7F0G1_ARIFI</name>
<evidence type="ECO:0000313" key="2">
    <source>
        <dbReference type="Proteomes" id="UP000825729"/>
    </source>
</evidence>
<accession>A0AAV7F0G1</accession>
<protein>
    <submittedName>
        <fullName evidence="1">Uncharacterized protein</fullName>
    </submittedName>
</protein>
<dbReference type="AlphaFoldDB" id="A0AAV7F0G1"/>
<organism evidence="1 2">
    <name type="scientific">Aristolochia fimbriata</name>
    <name type="common">White veined hardy Dutchman's pipe vine</name>
    <dbReference type="NCBI Taxonomy" id="158543"/>
    <lineage>
        <taxon>Eukaryota</taxon>
        <taxon>Viridiplantae</taxon>
        <taxon>Streptophyta</taxon>
        <taxon>Embryophyta</taxon>
        <taxon>Tracheophyta</taxon>
        <taxon>Spermatophyta</taxon>
        <taxon>Magnoliopsida</taxon>
        <taxon>Magnoliidae</taxon>
        <taxon>Piperales</taxon>
        <taxon>Aristolochiaceae</taxon>
        <taxon>Aristolochia</taxon>
    </lineage>
</organism>
<reference evidence="1 2" key="1">
    <citation type="submission" date="2021-07" db="EMBL/GenBank/DDBJ databases">
        <title>The Aristolochia fimbriata genome: insights into angiosperm evolution, floral development and chemical biosynthesis.</title>
        <authorList>
            <person name="Jiao Y."/>
        </authorList>
    </citation>
    <scope>NUCLEOTIDE SEQUENCE [LARGE SCALE GENOMIC DNA]</scope>
    <source>
        <strain evidence="1">IBCAS-2021</strain>
        <tissue evidence="1">Leaf</tissue>
    </source>
</reference>
<comment type="caution">
    <text evidence="1">The sequence shown here is derived from an EMBL/GenBank/DDBJ whole genome shotgun (WGS) entry which is preliminary data.</text>
</comment>
<proteinExistence type="predicted"/>